<protein>
    <recommendedName>
        <fullName evidence="3">DUF2971 domain-containing protein</fullName>
    </recommendedName>
</protein>
<reference evidence="1 2" key="1">
    <citation type="submission" date="2017-08" db="EMBL/GenBank/DDBJ databases">
        <title>The whole genome shortgun sequences of strain Leeuwenhoekiella nanhaiensis G18 from the South China Sea.</title>
        <authorList>
            <person name="Liu Q."/>
        </authorList>
    </citation>
    <scope>NUCLEOTIDE SEQUENCE [LARGE SCALE GENOMIC DNA]</scope>
    <source>
        <strain evidence="1 2">G18</strain>
    </source>
</reference>
<evidence type="ECO:0000313" key="1">
    <source>
        <dbReference type="EMBL" id="PHQ28043.1"/>
    </source>
</evidence>
<dbReference type="Proteomes" id="UP000229433">
    <property type="component" value="Unassembled WGS sequence"/>
</dbReference>
<dbReference type="EMBL" id="NQXA01000022">
    <property type="protein sequence ID" value="PHQ28043.1"/>
    <property type="molecule type" value="Genomic_DNA"/>
</dbReference>
<dbReference type="Pfam" id="PF11185">
    <property type="entry name" value="DUF2971"/>
    <property type="match status" value="1"/>
</dbReference>
<dbReference type="OrthoDB" id="1234596at2"/>
<comment type="caution">
    <text evidence="1">The sequence shown here is derived from an EMBL/GenBank/DDBJ whole genome shotgun (WGS) entry which is preliminary data.</text>
</comment>
<evidence type="ECO:0008006" key="3">
    <source>
        <dbReference type="Google" id="ProtNLM"/>
    </source>
</evidence>
<accession>A0A2G1VMQ8</accession>
<keyword evidence="2" id="KW-1185">Reference proteome</keyword>
<dbReference type="AlphaFoldDB" id="A0A2G1VMQ8"/>
<gene>
    <name evidence="1" type="ORF">CJ305_17200</name>
</gene>
<dbReference type="RefSeq" id="WP_099647543.1">
    <property type="nucleotide sequence ID" value="NZ_KZ319302.1"/>
</dbReference>
<evidence type="ECO:0000313" key="2">
    <source>
        <dbReference type="Proteomes" id="UP000229433"/>
    </source>
</evidence>
<dbReference type="InterPro" id="IPR021352">
    <property type="entry name" value="DUF2971"/>
</dbReference>
<name>A0A2G1VMQ8_9FLAO</name>
<organism evidence="1 2">
    <name type="scientific">Leeuwenhoekiella nanhaiensis</name>
    <dbReference type="NCBI Taxonomy" id="1655491"/>
    <lineage>
        <taxon>Bacteria</taxon>
        <taxon>Pseudomonadati</taxon>
        <taxon>Bacteroidota</taxon>
        <taxon>Flavobacteriia</taxon>
        <taxon>Flavobacteriales</taxon>
        <taxon>Flavobacteriaceae</taxon>
        <taxon>Leeuwenhoekiella</taxon>
    </lineage>
</organism>
<sequence length="238" mass="27852">MIPETIYHYTTIETLALILKSGKIRFNSINRLDDLTEPLSKDFGNIGSLILVSCWTDIGEESIAQWNLYSKNGTGCRIELPSDLFTRNMGQKTDKYFATDKELSLLYPVNNLFRIEYKSSIELKNIRKEDKFDFSEIGKTKNNQWAFQSEWRFILYQLSKEMFDSIKNSQISELKDFSYKYDYYDMEIRSEIFQKMKITLGPETTNAEEIIVNALISKYNNNATVKISKLKDIIKLKN</sequence>
<proteinExistence type="predicted"/>